<sequence length="344" mass="39701">MSNKGVRLSEKWFNRALWAVAIIFAWFLTGLGKSIIGDLPRVETDYTIEHFVNHARIDPLRTELKALAKQRQALDDQLEQASLQLTTRQRDYHAARNTFDNWVATRDVTKLVAQDDELVSRTQTLDTLKVRERSAEKAVETLQQKQTDASQREVALRQQVTVLEEAARKQLDTAYQQQETRVFLYRLLLTLPLLALAAWLFARKRKSQYWPFVWGFIIFAVMAFFVELVPYLPDYGGYVRYLVGIVLTVVGGRYAIIALQHYLEQQKLAESQPEFQRREELKYDTALERLGKNICPGCERPVDLKNEQNDFCMHCGICLHNYCAGCNARKNAFAKFCHKCGTVA</sequence>
<feature type="transmembrane region" description="Helical" evidence="1">
    <location>
        <begin position="238"/>
        <end position="259"/>
    </location>
</feature>
<evidence type="ECO:0000256" key="1">
    <source>
        <dbReference type="SAM" id="Phobius"/>
    </source>
</evidence>
<dbReference type="OrthoDB" id="7255862at2"/>
<evidence type="ECO:0000313" key="2">
    <source>
        <dbReference type="EMBL" id="SDK69979.1"/>
    </source>
</evidence>
<gene>
    <name evidence="2" type="ORF">SAMN05192566_2111</name>
</gene>
<dbReference type="STRING" id="492660.SAMN05192566_2111"/>
<keyword evidence="1" id="KW-0812">Transmembrane</keyword>
<evidence type="ECO:0008006" key="4">
    <source>
        <dbReference type="Google" id="ProtNLM"/>
    </source>
</evidence>
<reference evidence="3" key="1">
    <citation type="submission" date="2016-10" db="EMBL/GenBank/DDBJ databases">
        <authorList>
            <person name="Varghese N."/>
            <person name="Submissions S."/>
        </authorList>
    </citation>
    <scope>NUCLEOTIDE SEQUENCE [LARGE SCALE GENOMIC DNA]</scope>
    <source>
        <strain evidence="3">CBMB127</strain>
    </source>
</reference>
<keyword evidence="1" id="KW-1133">Transmembrane helix</keyword>
<evidence type="ECO:0000313" key="3">
    <source>
        <dbReference type="Proteomes" id="UP000198629"/>
    </source>
</evidence>
<keyword evidence="1" id="KW-0472">Membrane</keyword>
<name>A0A1G9E1J4_9PROT</name>
<feature type="transmembrane region" description="Helical" evidence="1">
    <location>
        <begin position="209"/>
        <end position="232"/>
    </location>
</feature>
<dbReference type="AlphaFoldDB" id="A0A1G9E1J4"/>
<proteinExistence type="predicted"/>
<organism evidence="2 3">
    <name type="scientific">Methylophilus rhizosphaerae</name>
    <dbReference type="NCBI Taxonomy" id="492660"/>
    <lineage>
        <taxon>Bacteria</taxon>
        <taxon>Pseudomonadati</taxon>
        <taxon>Pseudomonadota</taxon>
        <taxon>Betaproteobacteria</taxon>
        <taxon>Nitrosomonadales</taxon>
        <taxon>Methylophilaceae</taxon>
        <taxon>Methylophilus</taxon>
    </lineage>
</organism>
<dbReference type="Proteomes" id="UP000198629">
    <property type="component" value="Unassembled WGS sequence"/>
</dbReference>
<dbReference type="EMBL" id="FNFX01000004">
    <property type="protein sequence ID" value="SDK69979.1"/>
    <property type="molecule type" value="Genomic_DNA"/>
</dbReference>
<protein>
    <recommendedName>
        <fullName evidence="4">Serine endopeptidase</fullName>
    </recommendedName>
</protein>
<dbReference type="RefSeq" id="WP_091472114.1">
    <property type="nucleotide sequence ID" value="NZ_FNFX01000004.1"/>
</dbReference>
<feature type="transmembrane region" description="Helical" evidence="1">
    <location>
        <begin position="12"/>
        <end position="31"/>
    </location>
</feature>
<keyword evidence="3" id="KW-1185">Reference proteome</keyword>
<feature type="transmembrane region" description="Helical" evidence="1">
    <location>
        <begin position="183"/>
        <end position="202"/>
    </location>
</feature>
<accession>A0A1G9E1J4</accession>